<protein>
    <submittedName>
        <fullName evidence="3">Uncharacterized protein</fullName>
    </submittedName>
</protein>
<proteinExistence type="predicted"/>
<dbReference type="AlphaFoldDB" id="A0A1D6H6R2"/>
<feature type="transmembrane region" description="Helical" evidence="2">
    <location>
        <begin position="44"/>
        <end position="63"/>
    </location>
</feature>
<evidence type="ECO:0000256" key="1">
    <source>
        <dbReference type="SAM" id="MobiDB-lite"/>
    </source>
</evidence>
<gene>
    <name evidence="3" type="ORF">ZEAMMB73_Zm00001d016319</name>
</gene>
<feature type="compositionally biased region" description="Low complexity" evidence="1">
    <location>
        <begin position="1"/>
        <end position="17"/>
    </location>
</feature>
<name>A0A1D6H6R2_MAIZE</name>
<evidence type="ECO:0000256" key="2">
    <source>
        <dbReference type="SAM" id="Phobius"/>
    </source>
</evidence>
<dbReference type="SMR" id="A0A1D6H6R2"/>
<keyword evidence="2" id="KW-0472">Membrane</keyword>
<organism evidence="3">
    <name type="scientific">Zea mays</name>
    <name type="common">Maize</name>
    <dbReference type="NCBI Taxonomy" id="4577"/>
    <lineage>
        <taxon>Eukaryota</taxon>
        <taxon>Viridiplantae</taxon>
        <taxon>Streptophyta</taxon>
        <taxon>Embryophyta</taxon>
        <taxon>Tracheophyta</taxon>
        <taxon>Spermatophyta</taxon>
        <taxon>Magnoliopsida</taxon>
        <taxon>Liliopsida</taxon>
        <taxon>Poales</taxon>
        <taxon>Poaceae</taxon>
        <taxon>PACMAD clade</taxon>
        <taxon>Panicoideae</taxon>
        <taxon>Andropogonodae</taxon>
        <taxon>Andropogoneae</taxon>
        <taxon>Tripsacinae</taxon>
        <taxon>Zea</taxon>
    </lineage>
</organism>
<keyword evidence="2" id="KW-1133">Transmembrane helix</keyword>
<evidence type="ECO:0000313" key="3">
    <source>
        <dbReference type="EMBL" id="AQK70477.1"/>
    </source>
</evidence>
<sequence>MPPQQSSASAPQPSSSSVCSSLPCRDQDVPWKDGWGKDTHRSCWWKFNMAFLSSVLVLVLYRVGFGKCKTSFHEPIKEAIDTMKKAPVAEPGVEGKESKTPIEAVAQVLASSKFLQNIGLYLPQIKAAMVVILHVWQSLNQRSKTH</sequence>
<dbReference type="InParanoid" id="A0A1D6H6R2"/>
<feature type="region of interest" description="Disordered" evidence="1">
    <location>
        <begin position="1"/>
        <end position="23"/>
    </location>
</feature>
<keyword evidence="2" id="KW-0812">Transmembrane</keyword>
<reference evidence="3" key="1">
    <citation type="submission" date="2015-12" db="EMBL/GenBank/DDBJ databases">
        <title>Update maize B73 reference genome by single molecule sequencing technologies.</title>
        <authorList>
            <consortium name="Maize Genome Sequencing Project"/>
            <person name="Ware D."/>
        </authorList>
    </citation>
    <scope>NUCLEOTIDE SEQUENCE</scope>
    <source>
        <tissue evidence="3">Seedling</tissue>
    </source>
</reference>
<dbReference type="EMBL" id="CM000781">
    <property type="protein sequence ID" value="AQK70477.1"/>
    <property type="molecule type" value="Genomic_DNA"/>
</dbReference>
<accession>A0A1D6H6R2</accession>